<dbReference type="Proteomes" id="UP000092177">
    <property type="component" value="Chromosome 6"/>
</dbReference>
<dbReference type="EMBL" id="LTAN01000006">
    <property type="protein sequence ID" value="OBR06971.1"/>
    <property type="molecule type" value="Genomic_DNA"/>
</dbReference>
<evidence type="ECO:0000313" key="1">
    <source>
        <dbReference type="EMBL" id="OBR06971.1"/>
    </source>
</evidence>
<keyword evidence="2" id="KW-1185">Reference proteome</keyword>
<proteinExistence type="predicted"/>
<dbReference type="KEGG" id="chig:CH63R_08492"/>
<accession>A0A1B7Y4K9</accession>
<protein>
    <submittedName>
        <fullName evidence="1">Uncharacterized protein</fullName>
    </submittedName>
</protein>
<dbReference type="OrthoDB" id="4849025at2759"/>
<dbReference type="GeneID" id="28867573"/>
<dbReference type="VEuPathDB" id="FungiDB:CH63R_08492"/>
<evidence type="ECO:0000313" key="2">
    <source>
        <dbReference type="Proteomes" id="UP000092177"/>
    </source>
</evidence>
<reference evidence="2" key="1">
    <citation type="journal article" date="2017" name="BMC Genomics">
        <title>Gapless genome assembly of Colletotrichum higginsianum reveals chromosome structure and association of transposable elements with secondary metabolite gene clusters.</title>
        <authorList>
            <person name="Dallery J.-F."/>
            <person name="Lapalu N."/>
            <person name="Zampounis A."/>
            <person name="Pigne S."/>
            <person name="Luyten I."/>
            <person name="Amselem J."/>
            <person name="Wittenberg A.H.J."/>
            <person name="Zhou S."/>
            <person name="de Queiroz M.V."/>
            <person name="Robin G.P."/>
            <person name="Auger A."/>
            <person name="Hainaut M."/>
            <person name="Henrissat B."/>
            <person name="Kim K.-T."/>
            <person name="Lee Y.-H."/>
            <person name="Lespinet O."/>
            <person name="Schwartz D.C."/>
            <person name="Thon M.R."/>
            <person name="O'Connell R.J."/>
        </authorList>
    </citation>
    <scope>NUCLEOTIDE SEQUENCE [LARGE SCALE GENOMIC DNA]</scope>
    <source>
        <strain evidence="2">IMI 349063</strain>
    </source>
</reference>
<dbReference type="AlphaFoldDB" id="A0A1B7Y4K9"/>
<organism evidence="1 2">
    <name type="scientific">Colletotrichum higginsianum (strain IMI 349063)</name>
    <name type="common">Crucifer anthracnose fungus</name>
    <dbReference type="NCBI Taxonomy" id="759273"/>
    <lineage>
        <taxon>Eukaryota</taxon>
        <taxon>Fungi</taxon>
        <taxon>Dikarya</taxon>
        <taxon>Ascomycota</taxon>
        <taxon>Pezizomycotina</taxon>
        <taxon>Sordariomycetes</taxon>
        <taxon>Hypocreomycetidae</taxon>
        <taxon>Glomerellales</taxon>
        <taxon>Glomerellaceae</taxon>
        <taxon>Colletotrichum</taxon>
        <taxon>Colletotrichum destructivum species complex</taxon>
    </lineage>
</organism>
<sequence>MDSFNKLPAELRQGILIQTFCRRTISQLIHASPVMLQQYIASKEYITRALLASELDDSMVQDAMAIILFPPQPTYGDLTTQGLHHCQSWAAQQLQNPLLQPLTEQNRPLINKLGKLHGQLLFFVEDYLTKATAVLPCREYICLSELSTISNQLTFQGRPVSNRFDAANLTGLERKRLLRAFLRYQLRCSIFQGREHLVKTYFNKELHQYGDQRFQPSDQEAIRCVHTYLKSLYGAIFAQCSDAWLPEVDSGSTSSPISGLLYPDSFWVNPDAYASDMCWRRKIPDASSLASLGFDPVKTFLRSATAGKHGRDDLKKWFVDDCPERHSKGDPHWMISDRRLTGHNSGHEEEEDCQKSPGMYQRLHLRIADTFESHREIYRQRAWVFFDDSRFYPSSGVKQHFPTADDLEKEQFDVALRNEEWVLNLADARARHRSQEWHDGKREAIWTSSDG</sequence>
<name>A0A1B7Y4K9_COLHI</name>
<dbReference type="RefSeq" id="XP_018155489.1">
    <property type="nucleotide sequence ID" value="XM_018303466.1"/>
</dbReference>
<comment type="caution">
    <text evidence="1">The sequence shown here is derived from an EMBL/GenBank/DDBJ whole genome shotgun (WGS) entry which is preliminary data.</text>
</comment>
<gene>
    <name evidence="1" type="ORF">CH63R_08492</name>
</gene>